<evidence type="ECO:0000313" key="7">
    <source>
        <dbReference type="Proteomes" id="UP000199492"/>
    </source>
</evidence>
<dbReference type="RefSeq" id="WP_092470255.1">
    <property type="nucleotide sequence ID" value="NZ_FNCZ01000009.1"/>
</dbReference>
<keyword evidence="4" id="KW-0676">Redox-active center</keyword>
<evidence type="ECO:0000256" key="1">
    <source>
        <dbReference type="ARBA" id="ARBA00004196"/>
    </source>
</evidence>
<dbReference type="Proteomes" id="UP000199492">
    <property type="component" value="Unassembled WGS sequence"/>
</dbReference>
<dbReference type="Gene3D" id="3.40.30.10">
    <property type="entry name" value="Glutaredoxin"/>
    <property type="match status" value="1"/>
</dbReference>
<dbReference type="OrthoDB" id="743079at2"/>
<dbReference type="CDD" id="cd02966">
    <property type="entry name" value="TlpA_like_family"/>
    <property type="match status" value="1"/>
</dbReference>
<dbReference type="PROSITE" id="PS51352">
    <property type="entry name" value="THIOREDOXIN_2"/>
    <property type="match status" value="1"/>
</dbReference>
<dbReference type="GO" id="GO:0016853">
    <property type="term" value="F:isomerase activity"/>
    <property type="evidence" value="ECO:0007669"/>
    <property type="project" value="UniProtKB-KW"/>
</dbReference>
<dbReference type="GO" id="GO:0016491">
    <property type="term" value="F:oxidoreductase activity"/>
    <property type="evidence" value="ECO:0007669"/>
    <property type="project" value="InterPro"/>
</dbReference>
<reference evidence="7" key="1">
    <citation type="submission" date="2016-10" db="EMBL/GenBank/DDBJ databases">
        <authorList>
            <person name="Varghese N."/>
            <person name="Submissions S."/>
        </authorList>
    </citation>
    <scope>NUCLEOTIDE SEQUENCE [LARGE SCALE GENOMIC DNA]</scope>
    <source>
        <strain evidence="7">DSM 15363</strain>
    </source>
</reference>
<name>A0A1G8JL90_9FLAO</name>
<dbReference type="EMBL" id="FNCZ01000009">
    <property type="protein sequence ID" value="SDI31841.1"/>
    <property type="molecule type" value="Genomic_DNA"/>
</dbReference>
<proteinExistence type="predicted"/>
<keyword evidence="3" id="KW-1015">Disulfide bond</keyword>
<dbReference type="PANTHER" id="PTHR42852:SF6">
    <property type="entry name" value="THIOL:DISULFIDE INTERCHANGE PROTEIN DSBE"/>
    <property type="match status" value="1"/>
</dbReference>
<dbReference type="InterPro" id="IPR013740">
    <property type="entry name" value="Redoxin"/>
</dbReference>
<keyword evidence="6" id="KW-0413">Isomerase</keyword>
<dbReference type="InterPro" id="IPR013766">
    <property type="entry name" value="Thioredoxin_domain"/>
</dbReference>
<dbReference type="AlphaFoldDB" id="A0A1G8JL90"/>
<dbReference type="SUPFAM" id="SSF52833">
    <property type="entry name" value="Thioredoxin-like"/>
    <property type="match status" value="1"/>
</dbReference>
<dbReference type="STRING" id="262004.SAMN04489796_109112"/>
<dbReference type="InterPro" id="IPR050553">
    <property type="entry name" value="Thioredoxin_ResA/DsbE_sf"/>
</dbReference>
<accession>A0A1G8JL90</accession>
<feature type="domain" description="Thioredoxin" evidence="5">
    <location>
        <begin position="306"/>
        <end position="450"/>
    </location>
</feature>
<keyword evidence="2" id="KW-0201">Cytochrome c-type biogenesis</keyword>
<organism evidence="6 7">
    <name type="scientific">Winogradskyella thalassocola</name>
    <dbReference type="NCBI Taxonomy" id="262004"/>
    <lineage>
        <taxon>Bacteria</taxon>
        <taxon>Pseudomonadati</taxon>
        <taxon>Bacteroidota</taxon>
        <taxon>Flavobacteriia</taxon>
        <taxon>Flavobacteriales</taxon>
        <taxon>Flavobacteriaceae</taxon>
        <taxon>Winogradskyella</taxon>
    </lineage>
</organism>
<dbReference type="PANTHER" id="PTHR42852">
    <property type="entry name" value="THIOL:DISULFIDE INTERCHANGE PROTEIN DSBE"/>
    <property type="match status" value="1"/>
</dbReference>
<dbReference type="InterPro" id="IPR036249">
    <property type="entry name" value="Thioredoxin-like_sf"/>
</dbReference>
<evidence type="ECO:0000256" key="4">
    <source>
        <dbReference type="ARBA" id="ARBA00023284"/>
    </source>
</evidence>
<comment type="subcellular location">
    <subcellularLocation>
        <location evidence="1">Cell envelope</location>
    </subcellularLocation>
</comment>
<dbReference type="Pfam" id="PF08534">
    <property type="entry name" value="Redoxin"/>
    <property type="match status" value="1"/>
</dbReference>
<gene>
    <name evidence="6" type="ORF">SAMN04489796_109112</name>
</gene>
<dbReference type="GO" id="GO:0030313">
    <property type="term" value="C:cell envelope"/>
    <property type="evidence" value="ECO:0007669"/>
    <property type="project" value="UniProtKB-SubCell"/>
</dbReference>
<evidence type="ECO:0000259" key="5">
    <source>
        <dbReference type="PROSITE" id="PS51352"/>
    </source>
</evidence>
<evidence type="ECO:0000313" key="6">
    <source>
        <dbReference type="EMBL" id="SDI31841.1"/>
    </source>
</evidence>
<dbReference type="GO" id="GO:0017004">
    <property type="term" value="P:cytochrome complex assembly"/>
    <property type="evidence" value="ECO:0007669"/>
    <property type="project" value="UniProtKB-KW"/>
</dbReference>
<sequence length="450" mass="50978">MKRLIAVFVVALCFACNEEAKVDYTLFSGKIENPKDLKVTILKGREKVKEITLNNNGTFADTLKVEAGFYSLSHGGETSAIYLSPKDNINVTLDTEMFDETIAYTGAGSQNNNYLAAKYMANENANIDIAKLYSSNETEFLSAINDIKNSKFKLLKVQKDLNPEFVSIEEKNIKYDYLSFIQNYPSAHKYYSKNEAFIPSPEFMKPLENLDYKNQTDYTSVESYKNLVKNHYVQKIGEADSPTEVFEFINKEAFPELKNDLASTLQYRIAPNNDDNKVYYEGIMGLSSDEKFKDNLTKDYNKIQKLVKGMPSPKFVNYENHKGGTTSLDDLKGQFIYIDVWATWCGPCIAEIPSLKELEKKYHGKNIAFVSTSIDVESAHDKWVKMVNDKELGGIQLIADNNSKSQFVTDYAINSIPRFLLIDPDGNIVSADAPRPSDPKLIELFNELNI</sequence>
<protein>
    <submittedName>
        <fullName evidence="6">Thiol-disulfide isomerase or thioredoxin</fullName>
    </submittedName>
</protein>
<keyword evidence="7" id="KW-1185">Reference proteome</keyword>
<evidence type="ECO:0000256" key="2">
    <source>
        <dbReference type="ARBA" id="ARBA00022748"/>
    </source>
</evidence>
<evidence type="ECO:0000256" key="3">
    <source>
        <dbReference type="ARBA" id="ARBA00023157"/>
    </source>
</evidence>